<proteinExistence type="predicted"/>
<dbReference type="OrthoDB" id="3213425at2"/>
<accession>A0A1H9RAC3</accession>
<evidence type="ECO:0000313" key="1">
    <source>
        <dbReference type="EMBL" id="SER68873.1"/>
    </source>
</evidence>
<organism evidence="1 2">
    <name type="scientific">Streptomyces qinglanensis</name>
    <dbReference type="NCBI Taxonomy" id="943816"/>
    <lineage>
        <taxon>Bacteria</taxon>
        <taxon>Bacillati</taxon>
        <taxon>Actinomycetota</taxon>
        <taxon>Actinomycetes</taxon>
        <taxon>Kitasatosporales</taxon>
        <taxon>Streptomycetaceae</taxon>
        <taxon>Streptomyces</taxon>
    </lineage>
</organism>
<dbReference type="AlphaFoldDB" id="A0A1H9RAC3"/>
<dbReference type="Proteomes" id="UP000182841">
    <property type="component" value="Unassembled WGS sequence"/>
</dbReference>
<evidence type="ECO:0008006" key="3">
    <source>
        <dbReference type="Google" id="ProtNLM"/>
    </source>
</evidence>
<keyword evidence="2" id="KW-1185">Reference proteome</keyword>
<dbReference type="EMBL" id="FOGO01000003">
    <property type="protein sequence ID" value="SER68873.1"/>
    <property type="molecule type" value="Genomic_DNA"/>
</dbReference>
<sequence length="460" mass="49315">MTRRRTPNSRLPALLTEAGWSRHALAQALNELGRARGVSLRYDRTSVSHWVAGSRPRQPVPALVAQALTARIGRPVTEAETGLVAAWCATDWNLSGGAWGRDPARDPVRRLAALARADADPQQRQALYGLVYDPALPCGPHGAVRRQQVSRRAAEEQPVTAEAVGDMAAAFHQQLERHGGGHARTAVAAYLADDAATALARTREETYGGLLAEVARTAYVCALMCADSNLHGLAQRYHHSALELAAAADDPALEATVLRALSSQASRLGCHRQAFELAVAAHTTAQRCASGPVRASVLARRAAAKAGVGITDTALSDLASAERVLGDSADESFPRLTAYSPGAMRDQEGQMLRALGDTGGAIRAFEASTEYCTPADQRRARVLTRARLTQVRLRAGQVESGCRDYALLLQEAPGLSSPRACSAIDSLRAELRSFRRHPSARMLMERTVGVREPARRPARS</sequence>
<protein>
    <recommendedName>
        <fullName evidence="3">Transcriptional regulator</fullName>
    </recommendedName>
</protein>
<dbReference type="RefSeq" id="WP_074999617.1">
    <property type="nucleotide sequence ID" value="NZ_FOGO01000003.1"/>
</dbReference>
<reference evidence="2" key="1">
    <citation type="submission" date="2016-10" db="EMBL/GenBank/DDBJ databases">
        <authorList>
            <person name="Varghese N."/>
            <person name="Submissions S."/>
        </authorList>
    </citation>
    <scope>NUCLEOTIDE SEQUENCE [LARGE SCALE GENOMIC DNA]</scope>
    <source>
        <strain evidence="2">CGMCC 4.6825</strain>
    </source>
</reference>
<name>A0A1H9RAC3_9ACTN</name>
<evidence type="ECO:0000313" key="2">
    <source>
        <dbReference type="Proteomes" id="UP000182841"/>
    </source>
</evidence>
<gene>
    <name evidence="1" type="ORF">SAMN05421870_103371</name>
</gene>